<name>A0A135T342_9PEZI</name>
<dbReference type="InterPro" id="IPR036188">
    <property type="entry name" value="FAD/NAD-bd_sf"/>
</dbReference>
<dbReference type="GO" id="GO:0050660">
    <property type="term" value="F:flavin adenine dinucleotide binding"/>
    <property type="evidence" value="ECO:0007669"/>
    <property type="project" value="InterPro"/>
</dbReference>
<accession>A0A135T342</accession>
<evidence type="ECO:0000313" key="8">
    <source>
        <dbReference type="EMBL" id="KXH42525.1"/>
    </source>
</evidence>
<evidence type="ECO:0000256" key="3">
    <source>
        <dbReference type="ARBA" id="ARBA00022630"/>
    </source>
</evidence>
<feature type="region of interest" description="Disordered" evidence="6">
    <location>
        <begin position="350"/>
        <end position="377"/>
    </location>
</feature>
<keyword evidence="5" id="KW-0560">Oxidoreductase</keyword>
<gene>
    <name evidence="8" type="ORF">CNYM01_03832</name>
</gene>
<evidence type="ECO:0000256" key="6">
    <source>
        <dbReference type="SAM" id="MobiDB-lite"/>
    </source>
</evidence>
<keyword evidence="3" id="KW-0285">Flavoprotein</keyword>
<keyword evidence="4" id="KW-0274">FAD</keyword>
<feature type="compositionally biased region" description="Polar residues" evidence="6">
    <location>
        <begin position="361"/>
        <end position="377"/>
    </location>
</feature>
<dbReference type="Pfam" id="PF01266">
    <property type="entry name" value="DAO"/>
    <property type="match status" value="1"/>
</dbReference>
<dbReference type="PRINTS" id="PR00419">
    <property type="entry name" value="ADXRDTASE"/>
</dbReference>
<dbReference type="Proteomes" id="UP000070054">
    <property type="component" value="Unassembled WGS sequence"/>
</dbReference>
<evidence type="ECO:0000256" key="1">
    <source>
        <dbReference type="ARBA" id="ARBA00001974"/>
    </source>
</evidence>
<dbReference type="GO" id="GO:0008115">
    <property type="term" value="F:sarcosine oxidase activity"/>
    <property type="evidence" value="ECO:0007669"/>
    <property type="project" value="TreeGrafter"/>
</dbReference>
<proteinExistence type="inferred from homology"/>
<evidence type="ECO:0000256" key="4">
    <source>
        <dbReference type="ARBA" id="ARBA00022827"/>
    </source>
</evidence>
<dbReference type="Gene3D" id="3.30.9.10">
    <property type="entry name" value="D-Amino Acid Oxidase, subunit A, domain 2"/>
    <property type="match status" value="1"/>
</dbReference>
<dbReference type="OrthoDB" id="2219495at2759"/>
<dbReference type="PANTHER" id="PTHR10961">
    <property type="entry name" value="PEROXISOMAL SARCOSINE OXIDASE"/>
    <property type="match status" value="1"/>
</dbReference>
<evidence type="ECO:0000256" key="5">
    <source>
        <dbReference type="ARBA" id="ARBA00023002"/>
    </source>
</evidence>
<dbReference type="Gene3D" id="3.50.50.60">
    <property type="entry name" value="FAD/NAD(P)-binding domain"/>
    <property type="match status" value="1"/>
</dbReference>
<evidence type="ECO:0000256" key="2">
    <source>
        <dbReference type="ARBA" id="ARBA00010989"/>
    </source>
</evidence>
<dbReference type="SUPFAM" id="SSF54373">
    <property type="entry name" value="FAD-linked reductases, C-terminal domain"/>
    <property type="match status" value="1"/>
</dbReference>
<comment type="cofactor">
    <cofactor evidence="1">
        <name>FAD</name>
        <dbReference type="ChEBI" id="CHEBI:57692"/>
    </cofactor>
</comment>
<evidence type="ECO:0000259" key="7">
    <source>
        <dbReference type="Pfam" id="PF01266"/>
    </source>
</evidence>
<comment type="caution">
    <text evidence="8">The sequence shown here is derived from an EMBL/GenBank/DDBJ whole genome shotgun (WGS) entry which is preliminary data.</text>
</comment>
<organism evidence="8 9">
    <name type="scientific">Colletotrichum nymphaeae SA-01</name>
    <dbReference type="NCBI Taxonomy" id="1460502"/>
    <lineage>
        <taxon>Eukaryota</taxon>
        <taxon>Fungi</taxon>
        <taxon>Dikarya</taxon>
        <taxon>Ascomycota</taxon>
        <taxon>Pezizomycotina</taxon>
        <taxon>Sordariomycetes</taxon>
        <taxon>Hypocreomycetidae</taxon>
        <taxon>Glomerellales</taxon>
        <taxon>Glomerellaceae</taxon>
        <taxon>Colletotrichum</taxon>
        <taxon>Colletotrichum acutatum species complex</taxon>
    </lineage>
</organism>
<comment type="similarity">
    <text evidence="2">Belongs to the MSOX/MTOX family.</text>
</comment>
<keyword evidence="9" id="KW-1185">Reference proteome</keyword>
<dbReference type="SUPFAM" id="SSF51905">
    <property type="entry name" value="FAD/NAD(P)-binding domain"/>
    <property type="match status" value="1"/>
</dbReference>
<reference evidence="8 9" key="1">
    <citation type="submission" date="2014-02" db="EMBL/GenBank/DDBJ databases">
        <title>The genome sequence of Colletotrichum nymphaeae SA-01.</title>
        <authorList>
            <person name="Baroncelli R."/>
            <person name="Thon M.R."/>
        </authorList>
    </citation>
    <scope>NUCLEOTIDE SEQUENCE [LARGE SCALE GENOMIC DNA]</scope>
    <source>
        <strain evidence="8 9">SA-01</strain>
    </source>
</reference>
<dbReference type="AlphaFoldDB" id="A0A135T342"/>
<sequence length="518" mass="56814">MARSPNKDDAVIIVGAGIFGLSTALHLSRRGYKNVTVYDRQPYHESLYSYFKGADGASAGNELNHSSSAIGTRLTYVPDMNKIIRSAYGAQTEYQGLTIEALEGWTAWNEELASGKTVPPGLTTNDRVFVNNGNLSLSDSATLPQFEQDTVDNMEAAEHRNTQLITIDEEHQKIAAEKGWSFGMDPFRRLQRGLNAAGVLDTTGGMAVADKACRFALHKAESQGVKFVLDSQAGALVSLIYEEKKVIGIKTRDGKEHHAKLTIMACGGWTPSLLPDLDGLCETTAGSVVLLKIPRESPLFSHFAPENFPTFTYKVRDGAEGGLYGFPRDENGWLKIGYRGTKYTNPVKQADGRERSVPVTRWSSASGPSDPNEATNERLTTIPQQALKVLRLFLAENLPELGAEGIDISFTRVCWYTDSYDNHFVIDHVPDTEESLMVATGGSGHAFKYLPNIGNWVVDAVEKKGQDQIPPKLWKWRQIGKQEKPYNVLMEGSKGPTALGNVPLAAEIEISGSVKSRM</sequence>
<evidence type="ECO:0000313" key="9">
    <source>
        <dbReference type="Proteomes" id="UP000070054"/>
    </source>
</evidence>
<dbReference type="EMBL" id="JEMN01001251">
    <property type="protein sequence ID" value="KXH42525.1"/>
    <property type="molecule type" value="Genomic_DNA"/>
</dbReference>
<dbReference type="PANTHER" id="PTHR10961:SF15">
    <property type="entry name" value="FAD DEPENDENT OXIDOREDUCTASE DOMAIN-CONTAINING PROTEIN"/>
    <property type="match status" value="1"/>
</dbReference>
<dbReference type="InterPro" id="IPR045170">
    <property type="entry name" value="MTOX"/>
</dbReference>
<feature type="domain" description="FAD dependent oxidoreductase" evidence="7">
    <location>
        <begin position="11"/>
        <end position="459"/>
    </location>
</feature>
<dbReference type="InterPro" id="IPR006076">
    <property type="entry name" value="FAD-dep_OxRdtase"/>
</dbReference>
<protein>
    <recommendedName>
        <fullName evidence="7">FAD dependent oxidoreductase domain-containing protein</fullName>
    </recommendedName>
</protein>